<proteinExistence type="predicted"/>
<protein>
    <submittedName>
        <fullName evidence="1">Uncharacterized protein</fullName>
    </submittedName>
</protein>
<dbReference type="EMBL" id="JAXIOK010000021">
    <property type="protein sequence ID" value="KAK4745803.1"/>
    <property type="molecule type" value="Genomic_DNA"/>
</dbReference>
<gene>
    <name evidence="1" type="ORF">SAY87_012115</name>
</gene>
<organism evidence="1 2">
    <name type="scientific">Trapa incisa</name>
    <dbReference type="NCBI Taxonomy" id="236973"/>
    <lineage>
        <taxon>Eukaryota</taxon>
        <taxon>Viridiplantae</taxon>
        <taxon>Streptophyta</taxon>
        <taxon>Embryophyta</taxon>
        <taxon>Tracheophyta</taxon>
        <taxon>Spermatophyta</taxon>
        <taxon>Magnoliopsida</taxon>
        <taxon>eudicotyledons</taxon>
        <taxon>Gunneridae</taxon>
        <taxon>Pentapetalae</taxon>
        <taxon>rosids</taxon>
        <taxon>malvids</taxon>
        <taxon>Myrtales</taxon>
        <taxon>Lythraceae</taxon>
        <taxon>Trapa</taxon>
    </lineage>
</organism>
<accession>A0AAN7GRR9</accession>
<evidence type="ECO:0000313" key="1">
    <source>
        <dbReference type="EMBL" id="KAK4745803.1"/>
    </source>
</evidence>
<comment type="caution">
    <text evidence="1">The sequence shown here is derived from an EMBL/GenBank/DDBJ whole genome shotgun (WGS) entry which is preliminary data.</text>
</comment>
<sequence>MLGYNGKTMDRIIDRHVMDPGPDTWVPTRPDRALGFGARPNGPGGECTFYTLLLSVEGQEVEEMDNFALHRLLLCSHAFLLQIGEEKWDYRESVIRQTCQAIQHPSMKPGGC</sequence>
<dbReference type="Proteomes" id="UP001345219">
    <property type="component" value="Chromosome 10"/>
</dbReference>
<evidence type="ECO:0000313" key="2">
    <source>
        <dbReference type="Proteomes" id="UP001345219"/>
    </source>
</evidence>
<name>A0AAN7GRR9_9MYRT</name>
<dbReference type="AlphaFoldDB" id="A0AAN7GRR9"/>
<reference evidence="1 2" key="1">
    <citation type="journal article" date="2023" name="Hortic Res">
        <title>Pangenome of water caltrop reveals structural variations and asymmetric subgenome divergence after allopolyploidization.</title>
        <authorList>
            <person name="Zhang X."/>
            <person name="Chen Y."/>
            <person name="Wang L."/>
            <person name="Yuan Y."/>
            <person name="Fang M."/>
            <person name="Shi L."/>
            <person name="Lu R."/>
            <person name="Comes H.P."/>
            <person name="Ma Y."/>
            <person name="Chen Y."/>
            <person name="Huang G."/>
            <person name="Zhou Y."/>
            <person name="Zheng Z."/>
            <person name="Qiu Y."/>
        </authorList>
    </citation>
    <scope>NUCLEOTIDE SEQUENCE [LARGE SCALE GENOMIC DNA]</scope>
    <source>
        <tissue evidence="1">Roots</tissue>
    </source>
</reference>
<keyword evidence="2" id="KW-1185">Reference proteome</keyword>